<dbReference type="InterPro" id="IPR043128">
    <property type="entry name" value="Rev_trsase/Diguanyl_cyclase"/>
</dbReference>
<dbReference type="PANTHER" id="PTHR33064">
    <property type="entry name" value="POL PROTEIN"/>
    <property type="match status" value="1"/>
</dbReference>
<dbReference type="Proteomes" id="UP000735302">
    <property type="component" value="Unassembled WGS sequence"/>
</dbReference>
<gene>
    <name evidence="2" type="ORF">PoB_001407200</name>
</gene>
<dbReference type="EMBL" id="BLXT01001716">
    <property type="protein sequence ID" value="GFN87566.1"/>
    <property type="molecule type" value="Genomic_DNA"/>
</dbReference>
<feature type="domain" description="Reverse transcriptase" evidence="1">
    <location>
        <begin position="1"/>
        <end position="90"/>
    </location>
</feature>
<evidence type="ECO:0000259" key="1">
    <source>
        <dbReference type="PROSITE" id="PS50878"/>
    </source>
</evidence>
<comment type="caution">
    <text evidence="2">The sequence shown here is derived from an EMBL/GenBank/DDBJ whole genome shotgun (WGS) entry which is preliminary data.</text>
</comment>
<sequence length="169" mass="19854">MAYHFEFLRMPFGIIMISGATRTCAVKMLARGMNYFVDYVDDLLVHTPTLENQVRTLRELFKRLPQANLTVKPKKCLLGAKAIDFPGQRLGEGTIYLQDENVEKVRAAKRFKTKKKVRAFLGSVGYCKEFFFIFPNMQQCWHLYLIWCVKGKTNPLNWDHAQERVYLWH</sequence>
<organism evidence="2 3">
    <name type="scientific">Plakobranchus ocellatus</name>
    <dbReference type="NCBI Taxonomy" id="259542"/>
    <lineage>
        <taxon>Eukaryota</taxon>
        <taxon>Metazoa</taxon>
        <taxon>Spiralia</taxon>
        <taxon>Lophotrochozoa</taxon>
        <taxon>Mollusca</taxon>
        <taxon>Gastropoda</taxon>
        <taxon>Heterobranchia</taxon>
        <taxon>Euthyneura</taxon>
        <taxon>Panpulmonata</taxon>
        <taxon>Sacoglossa</taxon>
        <taxon>Placobranchoidea</taxon>
        <taxon>Plakobranchidae</taxon>
        <taxon>Plakobranchus</taxon>
    </lineage>
</organism>
<dbReference type="Gene3D" id="3.30.70.270">
    <property type="match status" value="1"/>
</dbReference>
<dbReference type="PANTHER" id="PTHR33064:SF29">
    <property type="entry name" value="PEPTIDASE A2 DOMAIN-CONTAINING PROTEIN-RELATED"/>
    <property type="match status" value="1"/>
</dbReference>
<evidence type="ECO:0000313" key="2">
    <source>
        <dbReference type="EMBL" id="GFN87566.1"/>
    </source>
</evidence>
<dbReference type="InterPro" id="IPR043502">
    <property type="entry name" value="DNA/RNA_pol_sf"/>
</dbReference>
<proteinExistence type="predicted"/>
<name>A0AAV3YZ04_9GAST</name>
<dbReference type="Pfam" id="PF00078">
    <property type="entry name" value="RVT_1"/>
    <property type="match status" value="1"/>
</dbReference>
<evidence type="ECO:0000313" key="3">
    <source>
        <dbReference type="Proteomes" id="UP000735302"/>
    </source>
</evidence>
<dbReference type="InterPro" id="IPR000477">
    <property type="entry name" value="RT_dom"/>
</dbReference>
<protein>
    <submittedName>
        <fullName evidence="2">Pol polyprotein</fullName>
    </submittedName>
</protein>
<dbReference type="AlphaFoldDB" id="A0AAV3YZ04"/>
<accession>A0AAV3YZ04</accession>
<dbReference type="InterPro" id="IPR051320">
    <property type="entry name" value="Viral_Replic_Matur_Polypro"/>
</dbReference>
<dbReference type="SUPFAM" id="SSF56672">
    <property type="entry name" value="DNA/RNA polymerases"/>
    <property type="match status" value="1"/>
</dbReference>
<keyword evidence="3" id="KW-1185">Reference proteome</keyword>
<dbReference type="PROSITE" id="PS50878">
    <property type="entry name" value="RT_POL"/>
    <property type="match status" value="1"/>
</dbReference>
<reference evidence="2 3" key="1">
    <citation type="journal article" date="2021" name="Elife">
        <title>Chloroplast acquisition without the gene transfer in kleptoplastic sea slugs, Plakobranchus ocellatus.</title>
        <authorList>
            <person name="Maeda T."/>
            <person name="Takahashi S."/>
            <person name="Yoshida T."/>
            <person name="Shimamura S."/>
            <person name="Takaki Y."/>
            <person name="Nagai Y."/>
            <person name="Toyoda A."/>
            <person name="Suzuki Y."/>
            <person name="Arimoto A."/>
            <person name="Ishii H."/>
            <person name="Satoh N."/>
            <person name="Nishiyama T."/>
            <person name="Hasebe M."/>
            <person name="Maruyama T."/>
            <person name="Minagawa J."/>
            <person name="Obokata J."/>
            <person name="Shigenobu S."/>
        </authorList>
    </citation>
    <scope>NUCLEOTIDE SEQUENCE [LARGE SCALE GENOMIC DNA]</scope>
</reference>
<dbReference type="Gene3D" id="3.10.10.10">
    <property type="entry name" value="HIV Type 1 Reverse Transcriptase, subunit A, domain 1"/>
    <property type="match status" value="1"/>
</dbReference>